<sequence>MVLASIITITFVGVGPLPKKWLKKTFRVRRAVVGQALEILRLNNRHYRDVQLDSERLRALPEDDVPDELMVGVRRCSDSGLAAQESDGYVPDDTDEGLDIGQEPLGSSVHTAGAEPQVAATNRAREGEGSAGAEPEVAATNGAREGEGSAGVDMDLTKLTANDLMMWGLSNLWKSGEEGGYAARHGRTPVNEFGRENPEANLFERAFPCLFPYGVGGIEGAQTIPVDFREHIQWALQYHDRRFSTHESFAFVAFGILQRRQALGSARVQMRRHNFEREARTLSTITVDKMRRAQAQEAAGEPITDPAVNTLKRLVHGAGGRVQGTDASRYNIRGQIWSTCLACGPPSLWVTINPSDIHDPIAQVFAGADINLDDFDPSLGPSADSRARAIAQDPFAASKFFHFIIDAILETLFQVKVTSFSVKAKKGVLGMVSAYVGSIESQGRGTLHLHMLLWLANTPTSTELEALFKTAEFRSRVVAFIKANLRAYLPGLESADTVRGIPKEKEIPYSRPPHPDSSSYRDDLQLMELRLARAQQVHTCKERQCLKYDKDGNRYCKRRAPFERAEEDYVTASGRWSQKRLYQYMNGWNPAVLVNARCNNDAKLLTNGGNTKNITFYVSSYTGKKQGKNYNMSAVMADAFAYHESHPLPQYAQQIREQQRLLLFRIINAVNREQELAAPMVISYLMGWGDVKMSHTYAPLYWTSFVSRLTDCFPELQSQMGDLKPTELSWAVAFDMFESEASDADRVVLAGAQYFHECASAADGDSDEQRPHGTSDGQGMLDDGEDENDYDGGGSRQMDEDGGDDEHEDASVYTEEGLQALKALRTTLAERQNADAAVAAARLCGYFPDTELRSWDVEQATAMQNATRTDLEKLEMWREHMDAEVDALTLAQEGPTVLTNGATNGSGSITAMKNNRGATAAVSYNGGGSGERPLDPVAVRDLRTAQFRAYDIIVWHLEQTLAGNCLPPLHMVVYGEGGTGKSRVIQTVTEAFHSRESSFLLVKSAYTGIAASLIDGKTLHTIAHINVRHPGSKLSDAAKRALQAFWRPRRYLVLDEYSMVSKTLFSLLSKLLGIAMEGAGLDPDSPFGGISVILCGDLHQFPPVACSAREALYRPVDLAKDTAEQAIGRRLYECFDKVVILDEQMRVTDDVWRAFLTSLRKGEVTEDQINMLRALVLSPEDREAMMSGQWRDAKLVTPRHAVRRDWNGEASRSFSAESGERLFVIEAEDRIQDAKLELSEKFALAGKMNTQQGRRQKDLPDELELAKGMKVMVTRNLKTELDIANGARGEIVDIILHPDEPPVGQASIVKLNRLPAYVLVKLDRTKAALPGLDEGVIPVEPITSSMAIHVRDKNGKLVQRTVRRRQFPITGAYCFTDYRSQGQTIPVVIVDIKRPPPPGGLSLFNLYVALSRSHGRDTLRVLREFEPELLLQKHEQALLDEDERLKRLNDDTKAWWESLGRGRHS</sequence>
<keyword evidence="1" id="KW-0067">ATP-binding</keyword>
<evidence type="ECO:0000259" key="5">
    <source>
        <dbReference type="Pfam" id="PF20209"/>
    </source>
</evidence>
<dbReference type="GO" id="GO:0016887">
    <property type="term" value="F:ATP hydrolysis activity"/>
    <property type="evidence" value="ECO:0007669"/>
    <property type="project" value="RHEA"/>
</dbReference>
<feature type="domain" description="DNA helicase Pif1-like DEAD-box helicase" evidence="3">
    <location>
        <begin position="970"/>
        <end position="1109"/>
    </location>
</feature>
<reference evidence="6" key="1">
    <citation type="submission" date="2019-10" db="EMBL/GenBank/DDBJ databases">
        <authorList>
            <person name="Nor Muhammad N."/>
        </authorList>
    </citation>
    <scope>NUCLEOTIDE SEQUENCE</scope>
</reference>
<proteinExistence type="inferred from homology"/>
<keyword evidence="1" id="KW-0234">DNA repair</keyword>
<feature type="domain" description="DUF6570" evidence="5">
    <location>
        <begin position="3"/>
        <end position="58"/>
    </location>
</feature>
<comment type="cofactor">
    <cofactor evidence="1">
        <name>Mg(2+)</name>
        <dbReference type="ChEBI" id="CHEBI:18420"/>
    </cofactor>
</comment>
<dbReference type="InterPro" id="IPR051055">
    <property type="entry name" value="PIF1_helicase"/>
</dbReference>
<dbReference type="GO" id="GO:0006310">
    <property type="term" value="P:DNA recombination"/>
    <property type="evidence" value="ECO:0007669"/>
    <property type="project" value="UniProtKB-KW"/>
</dbReference>
<comment type="similarity">
    <text evidence="1">Belongs to the helicase family.</text>
</comment>
<keyword evidence="1" id="KW-0347">Helicase</keyword>
<dbReference type="InterPro" id="IPR010285">
    <property type="entry name" value="DNA_helicase_pif1-like_DEAD"/>
</dbReference>
<evidence type="ECO:0000259" key="4">
    <source>
        <dbReference type="Pfam" id="PF14214"/>
    </source>
</evidence>
<name>A0A5K1JR19_9APHY</name>
<dbReference type="EC" id="5.6.2.3" evidence="1"/>
<accession>A0A5K1JR19</accession>
<dbReference type="SUPFAM" id="SSF52540">
    <property type="entry name" value="P-loop containing nucleoside triphosphate hydrolases"/>
    <property type="match status" value="2"/>
</dbReference>
<feature type="region of interest" description="Disordered" evidence="2">
    <location>
        <begin position="82"/>
        <end position="151"/>
    </location>
</feature>
<organism evidence="6">
    <name type="scientific">Ganoderma boninense</name>
    <dbReference type="NCBI Taxonomy" id="34458"/>
    <lineage>
        <taxon>Eukaryota</taxon>
        <taxon>Fungi</taxon>
        <taxon>Dikarya</taxon>
        <taxon>Basidiomycota</taxon>
        <taxon>Agaricomycotina</taxon>
        <taxon>Agaricomycetes</taxon>
        <taxon>Polyporales</taxon>
        <taxon>Polyporaceae</taxon>
        <taxon>Ganoderma</taxon>
    </lineage>
</organism>
<dbReference type="Pfam" id="PF20209">
    <property type="entry name" value="DUF6570"/>
    <property type="match status" value="1"/>
</dbReference>
<evidence type="ECO:0000256" key="1">
    <source>
        <dbReference type="RuleBase" id="RU363044"/>
    </source>
</evidence>
<dbReference type="GO" id="GO:0006281">
    <property type="term" value="P:DNA repair"/>
    <property type="evidence" value="ECO:0007669"/>
    <property type="project" value="UniProtKB-KW"/>
</dbReference>
<gene>
    <name evidence="6" type="primary">Q5AG40</name>
</gene>
<keyword evidence="1" id="KW-0233">DNA recombination</keyword>
<dbReference type="GO" id="GO:0000723">
    <property type="term" value="P:telomere maintenance"/>
    <property type="evidence" value="ECO:0007669"/>
    <property type="project" value="InterPro"/>
</dbReference>
<dbReference type="GO" id="GO:0005524">
    <property type="term" value="F:ATP binding"/>
    <property type="evidence" value="ECO:0007669"/>
    <property type="project" value="UniProtKB-KW"/>
</dbReference>
<dbReference type="InterPro" id="IPR027417">
    <property type="entry name" value="P-loop_NTPase"/>
</dbReference>
<dbReference type="EMBL" id="LR723689">
    <property type="protein sequence ID" value="VWO93936.1"/>
    <property type="molecule type" value="Genomic_DNA"/>
</dbReference>
<protein>
    <recommendedName>
        <fullName evidence="1">ATP-dependent DNA helicase</fullName>
        <ecNumber evidence="1">5.6.2.3</ecNumber>
    </recommendedName>
</protein>
<evidence type="ECO:0000256" key="2">
    <source>
        <dbReference type="SAM" id="MobiDB-lite"/>
    </source>
</evidence>
<dbReference type="Gene3D" id="3.40.50.300">
    <property type="entry name" value="P-loop containing nucleotide triphosphate hydrolases"/>
    <property type="match status" value="1"/>
</dbReference>
<dbReference type="PANTHER" id="PTHR47642:SF6">
    <property type="entry name" value="ATP-DEPENDENT DNA HELICASE"/>
    <property type="match status" value="1"/>
</dbReference>
<feature type="region of interest" description="Disordered" evidence="2">
    <location>
        <begin position="760"/>
        <end position="811"/>
    </location>
</feature>
<keyword evidence="1" id="KW-0378">Hydrolase</keyword>
<feature type="domain" description="Helitron helicase-like" evidence="4">
    <location>
        <begin position="231"/>
        <end position="453"/>
    </location>
</feature>
<dbReference type="Pfam" id="PF14214">
    <property type="entry name" value="Helitron_like_N"/>
    <property type="match status" value="1"/>
</dbReference>
<dbReference type="PANTHER" id="PTHR47642">
    <property type="entry name" value="ATP-DEPENDENT DNA HELICASE"/>
    <property type="match status" value="1"/>
</dbReference>
<comment type="catalytic activity">
    <reaction evidence="1">
        <text>ATP + H2O = ADP + phosphate + H(+)</text>
        <dbReference type="Rhea" id="RHEA:13065"/>
        <dbReference type="ChEBI" id="CHEBI:15377"/>
        <dbReference type="ChEBI" id="CHEBI:15378"/>
        <dbReference type="ChEBI" id="CHEBI:30616"/>
        <dbReference type="ChEBI" id="CHEBI:43474"/>
        <dbReference type="ChEBI" id="CHEBI:456216"/>
        <dbReference type="EC" id="5.6.2.3"/>
    </reaction>
</comment>
<evidence type="ECO:0000313" key="6">
    <source>
        <dbReference type="EMBL" id="VWO93936.1"/>
    </source>
</evidence>
<keyword evidence="1" id="KW-0547">Nucleotide-binding</keyword>
<keyword evidence="1" id="KW-0227">DNA damage</keyword>
<evidence type="ECO:0000259" key="3">
    <source>
        <dbReference type="Pfam" id="PF05970"/>
    </source>
</evidence>
<dbReference type="InterPro" id="IPR025476">
    <property type="entry name" value="Helitron_helicase-like"/>
</dbReference>
<dbReference type="Pfam" id="PF05970">
    <property type="entry name" value="PIF1"/>
    <property type="match status" value="1"/>
</dbReference>
<dbReference type="InterPro" id="IPR046700">
    <property type="entry name" value="DUF6570"/>
</dbReference>
<dbReference type="GO" id="GO:0043139">
    <property type="term" value="F:5'-3' DNA helicase activity"/>
    <property type="evidence" value="ECO:0007669"/>
    <property type="project" value="UniProtKB-EC"/>
</dbReference>